<evidence type="ECO:0000256" key="3">
    <source>
        <dbReference type="ARBA" id="ARBA00022723"/>
    </source>
</evidence>
<dbReference type="RefSeq" id="WP_022968647.1">
    <property type="nucleotide sequence ID" value="NZ_ATVD01000002.1"/>
</dbReference>
<accession>A0A091AYJ7</accession>
<proteinExistence type="predicted"/>
<keyword evidence="3 6" id="KW-0479">Metal-binding</keyword>
<dbReference type="OrthoDB" id="9796421at2"/>
<keyword evidence="5 6" id="KW-0408">Iron</keyword>
<keyword evidence="10" id="KW-1185">Reference proteome</keyword>
<evidence type="ECO:0000256" key="7">
    <source>
        <dbReference type="SAM" id="SignalP"/>
    </source>
</evidence>
<evidence type="ECO:0000256" key="1">
    <source>
        <dbReference type="ARBA" id="ARBA00022448"/>
    </source>
</evidence>
<dbReference type="SUPFAM" id="SSF46626">
    <property type="entry name" value="Cytochrome c"/>
    <property type="match status" value="1"/>
</dbReference>
<dbReference type="PATRIC" id="fig|1121015.4.peg.58"/>
<evidence type="ECO:0000313" key="10">
    <source>
        <dbReference type="Proteomes" id="UP000029385"/>
    </source>
</evidence>
<feature type="domain" description="Cytochrome c" evidence="8">
    <location>
        <begin position="25"/>
        <end position="104"/>
    </location>
</feature>
<name>A0A091AYJ7_9GAMM</name>
<feature type="chain" id="PRO_5001869251" description="Cytochrome c domain-containing protein" evidence="7">
    <location>
        <begin position="22"/>
        <end position="115"/>
    </location>
</feature>
<dbReference type="STRING" id="1121015.GCA_000420545_01003"/>
<dbReference type="Pfam" id="PF00034">
    <property type="entry name" value="Cytochrom_C"/>
    <property type="match status" value="1"/>
</dbReference>
<evidence type="ECO:0000313" key="9">
    <source>
        <dbReference type="EMBL" id="KFN44476.1"/>
    </source>
</evidence>
<organism evidence="9 10">
    <name type="scientific">Arenimonas oryziterrae DSM 21050 = YC6267</name>
    <dbReference type="NCBI Taxonomy" id="1121015"/>
    <lineage>
        <taxon>Bacteria</taxon>
        <taxon>Pseudomonadati</taxon>
        <taxon>Pseudomonadota</taxon>
        <taxon>Gammaproteobacteria</taxon>
        <taxon>Lysobacterales</taxon>
        <taxon>Lysobacteraceae</taxon>
        <taxon>Arenimonas</taxon>
    </lineage>
</organism>
<dbReference type="InterPro" id="IPR036909">
    <property type="entry name" value="Cyt_c-like_dom_sf"/>
</dbReference>
<gene>
    <name evidence="9" type="ORF">N789_00280</name>
</gene>
<dbReference type="Proteomes" id="UP000029385">
    <property type="component" value="Unassembled WGS sequence"/>
</dbReference>
<dbReference type="PROSITE" id="PS51007">
    <property type="entry name" value="CYTC"/>
    <property type="match status" value="1"/>
</dbReference>
<keyword evidence="1" id="KW-0813">Transport</keyword>
<keyword evidence="2 6" id="KW-0349">Heme</keyword>
<dbReference type="InterPro" id="IPR050597">
    <property type="entry name" value="Cytochrome_c_Oxidase_Subunit"/>
</dbReference>
<dbReference type="Gene3D" id="1.10.760.10">
    <property type="entry name" value="Cytochrome c-like domain"/>
    <property type="match status" value="1"/>
</dbReference>
<reference evidence="9 10" key="1">
    <citation type="submission" date="2013-09" db="EMBL/GenBank/DDBJ databases">
        <title>Genome sequencing of Arenimonas oryziterrae.</title>
        <authorList>
            <person name="Chen F."/>
            <person name="Wang G."/>
        </authorList>
    </citation>
    <scope>NUCLEOTIDE SEQUENCE [LARGE SCALE GENOMIC DNA]</scope>
    <source>
        <strain evidence="9 10">YC6267</strain>
    </source>
</reference>
<evidence type="ECO:0000256" key="5">
    <source>
        <dbReference type="ARBA" id="ARBA00023004"/>
    </source>
</evidence>
<keyword evidence="4" id="KW-0249">Electron transport</keyword>
<evidence type="ECO:0000256" key="2">
    <source>
        <dbReference type="ARBA" id="ARBA00022617"/>
    </source>
</evidence>
<dbReference type="GO" id="GO:0009055">
    <property type="term" value="F:electron transfer activity"/>
    <property type="evidence" value="ECO:0007669"/>
    <property type="project" value="InterPro"/>
</dbReference>
<dbReference type="GO" id="GO:0005506">
    <property type="term" value="F:iron ion binding"/>
    <property type="evidence" value="ECO:0007669"/>
    <property type="project" value="InterPro"/>
</dbReference>
<dbReference type="InterPro" id="IPR009056">
    <property type="entry name" value="Cyt_c-like_dom"/>
</dbReference>
<evidence type="ECO:0000256" key="4">
    <source>
        <dbReference type="ARBA" id="ARBA00022982"/>
    </source>
</evidence>
<dbReference type="InterPro" id="IPR008168">
    <property type="entry name" value="Cyt_C_IC"/>
</dbReference>
<dbReference type="eggNOG" id="COG2863">
    <property type="taxonomic scope" value="Bacteria"/>
</dbReference>
<protein>
    <recommendedName>
        <fullName evidence="8">Cytochrome c domain-containing protein</fullName>
    </recommendedName>
</protein>
<dbReference type="PANTHER" id="PTHR33751:SF9">
    <property type="entry name" value="CYTOCHROME C4"/>
    <property type="match status" value="1"/>
</dbReference>
<dbReference type="GO" id="GO:0020037">
    <property type="term" value="F:heme binding"/>
    <property type="evidence" value="ECO:0007669"/>
    <property type="project" value="InterPro"/>
</dbReference>
<evidence type="ECO:0000259" key="8">
    <source>
        <dbReference type="PROSITE" id="PS51007"/>
    </source>
</evidence>
<dbReference type="AlphaFoldDB" id="A0A091AYJ7"/>
<evidence type="ECO:0000256" key="6">
    <source>
        <dbReference type="PROSITE-ProRule" id="PRU00433"/>
    </source>
</evidence>
<feature type="signal peptide" evidence="7">
    <location>
        <begin position="1"/>
        <end position="21"/>
    </location>
</feature>
<dbReference type="PANTHER" id="PTHR33751">
    <property type="entry name" value="CBB3-TYPE CYTOCHROME C OXIDASE SUBUNIT FIXP"/>
    <property type="match status" value="1"/>
</dbReference>
<sequence>MTLIRIATVCLSLAFASSALAGATGNVARGKAKATACAACHGADGNKTLDATYPRLAGQYPDYLSKALHEYKNGKRKNAIMAGQAQALSDQDIADLSAYFGSLDSHIHDLSGHAR</sequence>
<keyword evidence="7" id="KW-0732">Signal</keyword>
<dbReference type="PRINTS" id="PR00605">
    <property type="entry name" value="CYTCHROMECIC"/>
</dbReference>
<dbReference type="EMBL" id="AVCI01000001">
    <property type="protein sequence ID" value="KFN44476.1"/>
    <property type="molecule type" value="Genomic_DNA"/>
</dbReference>
<comment type="caution">
    <text evidence="9">The sequence shown here is derived from an EMBL/GenBank/DDBJ whole genome shotgun (WGS) entry which is preliminary data.</text>
</comment>